<feature type="compositionally biased region" description="Basic residues" evidence="1">
    <location>
        <begin position="120"/>
        <end position="130"/>
    </location>
</feature>
<dbReference type="OrthoDB" id="10654064at2759"/>
<dbReference type="EMBL" id="MU155467">
    <property type="protein sequence ID" value="KAF9473145.1"/>
    <property type="molecule type" value="Genomic_DNA"/>
</dbReference>
<comment type="caution">
    <text evidence="2">The sequence shown here is derived from an EMBL/GenBank/DDBJ whole genome shotgun (WGS) entry which is preliminary data.</text>
</comment>
<feature type="compositionally biased region" description="Basic and acidic residues" evidence="1">
    <location>
        <begin position="176"/>
        <end position="190"/>
    </location>
</feature>
<gene>
    <name evidence="2" type="ORF">BDN70DRAFT_886140</name>
</gene>
<organism evidence="2 3">
    <name type="scientific">Pholiota conissans</name>
    <dbReference type="NCBI Taxonomy" id="109636"/>
    <lineage>
        <taxon>Eukaryota</taxon>
        <taxon>Fungi</taxon>
        <taxon>Dikarya</taxon>
        <taxon>Basidiomycota</taxon>
        <taxon>Agaricomycotina</taxon>
        <taxon>Agaricomycetes</taxon>
        <taxon>Agaricomycetidae</taxon>
        <taxon>Agaricales</taxon>
        <taxon>Agaricineae</taxon>
        <taxon>Strophariaceae</taxon>
        <taxon>Pholiota</taxon>
    </lineage>
</organism>
<reference evidence="2" key="1">
    <citation type="submission" date="2020-11" db="EMBL/GenBank/DDBJ databases">
        <authorList>
            <consortium name="DOE Joint Genome Institute"/>
            <person name="Ahrendt S."/>
            <person name="Riley R."/>
            <person name="Andreopoulos W."/>
            <person name="Labutti K."/>
            <person name="Pangilinan J."/>
            <person name="Ruiz-Duenas F.J."/>
            <person name="Barrasa J.M."/>
            <person name="Sanchez-Garcia M."/>
            <person name="Camarero S."/>
            <person name="Miyauchi S."/>
            <person name="Serrano A."/>
            <person name="Linde D."/>
            <person name="Babiker R."/>
            <person name="Drula E."/>
            <person name="Ayuso-Fernandez I."/>
            <person name="Pacheco R."/>
            <person name="Padilla G."/>
            <person name="Ferreira P."/>
            <person name="Barriuso J."/>
            <person name="Kellner H."/>
            <person name="Castanera R."/>
            <person name="Alfaro M."/>
            <person name="Ramirez L."/>
            <person name="Pisabarro A.G."/>
            <person name="Kuo A."/>
            <person name="Tritt A."/>
            <person name="Lipzen A."/>
            <person name="He G."/>
            <person name="Yan M."/>
            <person name="Ng V."/>
            <person name="Cullen D."/>
            <person name="Martin F."/>
            <person name="Rosso M.-N."/>
            <person name="Henrissat B."/>
            <person name="Hibbett D."/>
            <person name="Martinez A.T."/>
            <person name="Grigoriev I.V."/>
        </authorList>
    </citation>
    <scope>NUCLEOTIDE SEQUENCE</scope>
    <source>
        <strain evidence="2">CIRM-BRFM 674</strain>
    </source>
</reference>
<protein>
    <submittedName>
        <fullName evidence="2">Uncharacterized protein</fullName>
    </submittedName>
</protein>
<proteinExistence type="predicted"/>
<evidence type="ECO:0000313" key="2">
    <source>
        <dbReference type="EMBL" id="KAF9473145.1"/>
    </source>
</evidence>
<feature type="region of interest" description="Disordered" evidence="1">
    <location>
        <begin position="51"/>
        <end position="251"/>
    </location>
</feature>
<evidence type="ECO:0000256" key="1">
    <source>
        <dbReference type="SAM" id="MobiDB-lite"/>
    </source>
</evidence>
<name>A0A9P5YR03_9AGAR</name>
<keyword evidence="3" id="KW-1185">Reference proteome</keyword>
<feature type="compositionally biased region" description="Basic residues" evidence="1">
    <location>
        <begin position="53"/>
        <end position="66"/>
    </location>
</feature>
<feature type="compositionally biased region" description="Polar residues" evidence="1">
    <location>
        <begin position="201"/>
        <end position="227"/>
    </location>
</feature>
<dbReference type="Proteomes" id="UP000807469">
    <property type="component" value="Unassembled WGS sequence"/>
</dbReference>
<sequence>MTLSGPNERPVPIFATLPDPSSLPLCIPPPPPLPATFGVPIAQPPLIVEIPKSRRSRSHSQSHRSPHLAGHLEDASRIPMHIPETRTPRRSMSSVRLPPDYTPVSQARDHSSRHGILSRFRAHTPPRGRSRGRDPIARDFATGATDHLAPPPVPRAISQHYDVSPVSSRHHHRHRDDREDRHYRPHDRSRPRSSSHSSPYGQHQQSRARPTYMRQRSQSVDTRNPRMSRSRPGGAYPAQTQPAGYGYGPGGSHAHATPAYSQAQYSPNQVSMGGNGMGASYSGHSPTSAGQTPIVLLPVSDGRGGWVYEPRGGQIVSGSYPGAPQSVPYTHTSHGNRSFVNSYANANPSYANVPYPNYNTTRGRQSTPGFFSRVFGLGGRSRSAAPRTTYPVHPTSRHEHAVKPVQYVYGTNPRRKHLHRRRSSF</sequence>
<accession>A0A9P5YR03</accession>
<evidence type="ECO:0000313" key="3">
    <source>
        <dbReference type="Proteomes" id="UP000807469"/>
    </source>
</evidence>
<dbReference type="AlphaFoldDB" id="A0A9P5YR03"/>
<feature type="region of interest" description="Disordered" evidence="1">
    <location>
        <begin position="265"/>
        <end position="287"/>
    </location>
</feature>